<gene>
    <name evidence="1" type="ORF">IRJ41_019475</name>
</gene>
<evidence type="ECO:0000313" key="2">
    <source>
        <dbReference type="Proteomes" id="UP001059041"/>
    </source>
</evidence>
<dbReference type="EMBL" id="JAFHDT010000017">
    <property type="protein sequence ID" value="KAI7797591.1"/>
    <property type="molecule type" value="Genomic_DNA"/>
</dbReference>
<sequence>MVGSLHFVASCTEPGHLNAQTNTDELISYSLSSRKAVLLTLFTLTFPSGIFDLGFQVHTPDLRMHRCFSCDFTDEGP</sequence>
<evidence type="ECO:0000313" key="1">
    <source>
        <dbReference type="EMBL" id="KAI7797591.1"/>
    </source>
</evidence>
<reference evidence="1" key="1">
    <citation type="submission" date="2021-02" db="EMBL/GenBank/DDBJ databases">
        <title>Comparative genomics reveals that relaxation of natural selection precedes convergent phenotypic evolution of cavefish.</title>
        <authorList>
            <person name="Peng Z."/>
        </authorList>
    </citation>
    <scope>NUCLEOTIDE SEQUENCE</scope>
    <source>
        <tissue evidence="1">Muscle</tissue>
    </source>
</reference>
<accession>A0A9W7TJ01</accession>
<comment type="caution">
    <text evidence="1">The sequence shown here is derived from an EMBL/GenBank/DDBJ whole genome shotgun (WGS) entry which is preliminary data.</text>
</comment>
<proteinExistence type="predicted"/>
<organism evidence="1 2">
    <name type="scientific">Triplophysa rosa</name>
    <name type="common">Cave loach</name>
    <dbReference type="NCBI Taxonomy" id="992332"/>
    <lineage>
        <taxon>Eukaryota</taxon>
        <taxon>Metazoa</taxon>
        <taxon>Chordata</taxon>
        <taxon>Craniata</taxon>
        <taxon>Vertebrata</taxon>
        <taxon>Euteleostomi</taxon>
        <taxon>Actinopterygii</taxon>
        <taxon>Neopterygii</taxon>
        <taxon>Teleostei</taxon>
        <taxon>Ostariophysi</taxon>
        <taxon>Cypriniformes</taxon>
        <taxon>Nemacheilidae</taxon>
        <taxon>Triplophysa</taxon>
    </lineage>
</organism>
<dbReference type="Proteomes" id="UP001059041">
    <property type="component" value="Linkage Group LG17"/>
</dbReference>
<dbReference type="AlphaFoldDB" id="A0A9W7TJ01"/>
<protein>
    <submittedName>
        <fullName evidence="1">Uncharacterized protein</fullName>
    </submittedName>
</protein>
<name>A0A9W7TJ01_TRIRA</name>
<keyword evidence="2" id="KW-1185">Reference proteome</keyword>